<dbReference type="Gene3D" id="1.10.1240.10">
    <property type="entry name" value="Methionine synthase domain"/>
    <property type="match status" value="1"/>
</dbReference>
<dbReference type="RefSeq" id="WP_187719269.1">
    <property type="nucleotide sequence ID" value="NZ_JACTAH010000002.1"/>
</dbReference>
<dbReference type="InterPro" id="IPR009061">
    <property type="entry name" value="DNA-bd_dom_put_sf"/>
</dbReference>
<dbReference type="InterPro" id="IPR003759">
    <property type="entry name" value="Cbl-bd_cap"/>
</dbReference>
<dbReference type="Gene3D" id="1.10.1660.10">
    <property type="match status" value="1"/>
</dbReference>
<dbReference type="PROSITE" id="PS51332">
    <property type="entry name" value="B12_BINDING"/>
    <property type="match status" value="1"/>
</dbReference>
<evidence type="ECO:0000313" key="3">
    <source>
        <dbReference type="EMBL" id="MBD8504533.1"/>
    </source>
</evidence>
<proteinExistence type="predicted"/>
<name>A0ABR9BEU0_9RHOO</name>
<dbReference type="CDD" id="cd01104">
    <property type="entry name" value="HTH_MlrA-CarA"/>
    <property type="match status" value="1"/>
</dbReference>
<dbReference type="SUPFAM" id="SSF52242">
    <property type="entry name" value="Cobalamin (vitamin B12)-binding domain"/>
    <property type="match status" value="1"/>
</dbReference>
<dbReference type="InterPro" id="IPR006158">
    <property type="entry name" value="Cobalamin-bd"/>
</dbReference>
<dbReference type="Pfam" id="PF02607">
    <property type="entry name" value="B12-binding_2"/>
    <property type="match status" value="1"/>
</dbReference>
<feature type="domain" description="HTH merR-type" evidence="1">
    <location>
        <begin position="14"/>
        <end position="83"/>
    </location>
</feature>
<dbReference type="EMBL" id="JACYTO010000002">
    <property type="protein sequence ID" value="MBD8504533.1"/>
    <property type="molecule type" value="Genomic_DNA"/>
</dbReference>
<sequence length="310" mass="33719">MPNSALDTNSAAQALGIAAVERDTGIAKDTLRVWERRYGFPAPLRDAHGERLYPSAQVEKLRLMRRLMDQGRRPSTIVRLSTDELATLLDAAGPGEVDPQRSEREAALLQLVRLHRSNELRAALYQLLLKQGLQRFVADTVAPLNDCIGHAWLRGEIDVPEEHLYTEQVQNVLRSAIGSQAVAGGRPRILLTTFPDEQHALGLLMAEATLVPEGAACVSLGTQTPMSDIRSAAEAGTFDVVALSFSAAYPQRQAVDGLNALRELLPPGIALWAGGAAVQGKNRRLNGVRVITDLDDALTALAQWRAEHHN</sequence>
<accession>A0ABR9BEU0</accession>
<protein>
    <submittedName>
        <fullName evidence="3">MerR family transcriptional regulator</fullName>
    </submittedName>
</protein>
<feature type="domain" description="B12-binding" evidence="2">
    <location>
        <begin position="186"/>
        <end position="310"/>
    </location>
</feature>
<reference evidence="4" key="1">
    <citation type="submission" date="2023-07" db="EMBL/GenBank/DDBJ databases">
        <title>Thauera sp. CAU 1555 isolated from sand of Yaerae Beach.</title>
        <authorList>
            <person name="Kim W."/>
        </authorList>
    </citation>
    <scope>NUCLEOTIDE SEQUENCE [LARGE SCALE GENOMIC DNA]</scope>
    <source>
        <strain evidence="4">CAU 1555</strain>
    </source>
</reference>
<keyword evidence="4" id="KW-1185">Reference proteome</keyword>
<dbReference type="InterPro" id="IPR036594">
    <property type="entry name" value="Meth_synthase_dom"/>
</dbReference>
<dbReference type="Proteomes" id="UP000603602">
    <property type="component" value="Unassembled WGS sequence"/>
</dbReference>
<evidence type="ECO:0000259" key="2">
    <source>
        <dbReference type="PROSITE" id="PS51332"/>
    </source>
</evidence>
<dbReference type="InterPro" id="IPR000551">
    <property type="entry name" value="MerR-type_HTH_dom"/>
</dbReference>
<comment type="caution">
    <text evidence="3">The sequence shown here is derived from an EMBL/GenBank/DDBJ whole genome shotgun (WGS) entry which is preliminary data.</text>
</comment>
<gene>
    <name evidence="3" type="ORF">IFO67_16710</name>
</gene>
<dbReference type="SUPFAM" id="SSF46955">
    <property type="entry name" value="Putative DNA-binding domain"/>
    <property type="match status" value="1"/>
</dbReference>
<dbReference type="SMART" id="SM00422">
    <property type="entry name" value="HTH_MERR"/>
    <property type="match status" value="1"/>
</dbReference>
<dbReference type="PROSITE" id="PS50937">
    <property type="entry name" value="HTH_MERR_2"/>
    <property type="match status" value="1"/>
</dbReference>
<dbReference type="InterPro" id="IPR036724">
    <property type="entry name" value="Cobalamin-bd_sf"/>
</dbReference>
<organism evidence="3 4">
    <name type="scientific">Thauera sedimentorum</name>
    <dbReference type="NCBI Taxonomy" id="2767595"/>
    <lineage>
        <taxon>Bacteria</taxon>
        <taxon>Pseudomonadati</taxon>
        <taxon>Pseudomonadota</taxon>
        <taxon>Betaproteobacteria</taxon>
        <taxon>Rhodocyclales</taxon>
        <taxon>Zoogloeaceae</taxon>
        <taxon>Thauera</taxon>
    </lineage>
</organism>
<dbReference type="Pfam" id="PF13411">
    <property type="entry name" value="MerR_1"/>
    <property type="match status" value="1"/>
</dbReference>
<evidence type="ECO:0000259" key="1">
    <source>
        <dbReference type="PROSITE" id="PS50937"/>
    </source>
</evidence>
<evidence type="ECO:0000313" key="4">
    <source>
        <dbReference type="Proteomes" id="UP000603602"/>
    </source>
</evidence>
<dbReference type="Gene3D" id="3.40.50.280">
    <property type="entry name" value="Cobalamin-binding domain"/>
    <property type="match status" value="1"/>
</dbReference>